<proteinExistence type="predicted"/>
<dbReference type="WBParaSite" id="ALUE_0000913701-mRNA-1">
    <property type="protein sequence ID" value="ALUE_0000913701-mRNA-1"/>
    <property type="gene ID" value="ALUE_0000913701"/>
</dbReference>
<organism evidence="2 3">
    <name type="scientific">Ascaris lumbricoides</name>
    <name type="common">Giant roundworm</name>
    <dbReference type="NCBI Taxonomy" id="6252"/>
    <lineage>
        <taxon>Eukaryota</taxon>
        <taxon>Metazoa</taxon>
        <taxon>Ecdysozoa</taxon>
        <taxon>Nematoda</taxon>
        <taxon>Chromadorea</taxon>
        <taxon>Rhabditida</taxon>
        <taxon>Spirurina</taxon>
        <taxon>Ascaridomorpha</taxon>
        <taxon>Ascaridoidea</taxon>
        <taxon>Ascarididae</taxon>
        <taxon>Ascaris</taxon>
    </lineage>
</organism>
<sequence length="123" mass="14019">MNTGQKPRPAKATKRKSRDLLKTLDAMDSAVAKIKRTWSRDIFKFSQHLATANANMFYVVEKFVEAREKKCQEVEASFAGRADHLNERVNIQNKPPSTDDGSEVDIFNDKDTTDSVQVKQQMK</sequence>
<reference evidence="3" key="1">
    <citation type="submission" date="2017-02" db="UniProtKB">
        <authorList>
            <consortium name="WormBaseParasite"/>
        </authorList>
    </citation>
    <scope>IDENTIFICATION</scope>
</reference>
<evidence type="ECO:0000313" key="2">
    <source>
        <dbReference type="Proteomes" id="UP000036681"/>
    </source>
</evidence>
<accession>A0A0M3HZJ1</accession>
<name>A0A0M3HZJ1_ASCLU</name>
<feature type="region of interest" description="Disordered" evidence="1">
    <location>
        <begin position="86"/>
        <end position="123"/>
    </location>
</feature>
<evidence type="ECO:0000256" key="1">
    <source>
        <dbReference type="SAM" id="MobiDB-lite"/>
    </source>
</evidence>
<keyword evidence="2" id="KW-1185">Reference proteome</keyword>
<protein>
    <submittedName>
        <fullName evidence="3">FH2 domain-containing protein</fullName>
    </submittedName>
</protein>
<dbReference type="Proteomes" id="UP000036681">
    <property type="component" value="Unplaced"/>
</dbReference>
<evidence type="ECO:0000313" key="3">
    <source>
        <dbReference type="WBParaSite" id="ALUE_0000913701-mRNA-1"/>
    </source>
</evidence>
<dbReference type="AlphaFoldDB" id="A0A0M3HZJ1"/>
<feature type="compositionally biased region" description="Polar residues" evidence="1">
    <location>
        <begin position="114"/>
        <end position="123"/>
    </location>
</feature>